<evidence type="ECO:0000313" key="2">
    <source>
        <dbReference type="Proteomes" id="UP001162156"/>
    </source>
</evidence>
<accession>A0AAV8ZW28</accession>
<gene>
    <name evidence="1" type="ORF">NQ314_001059</name>
</gene>
<sequence length="110" mass="12978">MFAELRSSGSEDLNNYLRMSEESFQLLLNLVKPFITKQNTRMRSAISAEEKLIATLRFLATGRSFEDMKFTTMISPQALGVMIPHTCKMIYKVLKKEYLQVRKRLYYLKW</sequence>
<dbReference type="EMBL" id="JANEYF010000320">
    <property type="protein sequence ID" value="KAJ8970712.1"/>
    <property type="molecule type" value="Genomic_DNA"/>
</dbReference>
<keyword evidence="2" id="KW-1185">Reference proteome</keyword>
<organism evidence="1 2">
    <name type="scientific">Rhamnusium bicolor</name>
    <dbReference type="NCBI Taxonomy" id="1586634"/>
    <lineage>
        <taxon>Eukaryota</taxon>
        <taxon>Metazoa</taxon>
        <taxon>Ecdysozoa</taxon>
        <taxon>Arthropoda</taxon>
        <taxon>Hexapoda</taxon>
        <taxon>Insecta</taxon>
        <taxon>Pterygota</taxon>
        <taxon>Neoptera</taxon>
        <taxon>Endopterygota</taxon>
        <taxon>Coleoptera</taxon>
        <taxon>Polyphaga</taxon>
        <taxon>Cucujiformia</taxon>
        <taxon>Chrysomeloidea</taxon>
        <taxon>Cerambycidae</taxon>
        <taxon>Lepturinae</taxon>
        <taxon>Rhagiini</taxon>
        <taxon>Rhamnusium</taxon>
    </lineage>
</organism>
<proteinExistence type="predicted"/>
<comment type="caution">
    <text evidence="1">The sequence shown here is derived from an EMBL/GenBank/DDBJ whole genome shotgun (WGS) entry which is preliminary data.</text>
</comment>
<evidence type="ECO:0000313" key="1">
    <source>
        <dbReference type="EMBL" id="KAJ8970712.1"/>
    </source>
</evidence>
<name>A0AAV8ZW28_9CUCU</name>
<reference evidence="1" key="1">
    <citation type="journal article" date="2023" name="Insect Mol. Biol.">
        <title>Genome sequencing provides insights into the evolution of gene families encoding plant cell wall-degrading enzymes in longhorned beetles.</title>
        <authorList>
            <person name="Shin N.R."/>
            <person name="Okamura Y."/>
            <person name="Kirsch R."/>
            <person name="Pauchet Y."/>
        </authorList>
    </citation>
    <scope>NUCLEOTIDE SEQUENCE</scope>
    <source>
        <strain evidence="1">RBIC_L_NR</strain>
    </source>
</reference>
<dbReference type="Proteomes" id="UP001162156">
    <property type="component" value="Unassembled WGS sequence"/>
</dbReference>
<protein>
    <recommendedName>
        <fullName evidence="3">Nuclease HARBI1</fullName>
    </recommendedName>
</protein>
<evidence type="ECO:0008006" key="3">
    <source>
        <dbReference type="Google" id="ProtNLM"/>
    </source>
</evidence>
<dbReference type="AlphaFoldDB" id="A0AAV8ZW28"/>